<sequence length="169" mass="19324">MTVPSDCNVINGLPGLGSDILLDVLSEFRLVPDAASFFGINSKTLNLKNHARFCRIVETLYYPINILNLNPDIQNITDIDGIQKMISNLRSNYNCISLDQVLEDGIWQMECEFKDTRYYSTVGIVRDSYEIPINDMPEICLELCAMKEHQSKEMLHTAIIRLQDKNLIH</sequence>
<dbReference type="Proteomes" id="UP000324800">
    <property type="component" value="Unassembled WGS sequence"/>
</dbReference>
<comment type="caution">
    <text evidence="1">The sequence shown here is derived from an EMBL/GenBank/DDBJ whole genome shotgun (WGS) entry which is preliminary data.</text>
</comment>
<evidence type="ECO:0000313" key="2">
    <source>
        <dbReference type="Proteomes" id="UP000324800"/>
    </source>
</evidence>
<reference evidence="1 2" key="1">
    <citation type="submission" date="2019-03" db="EMBL/GenBank/DDBJ databases">
        <title>Single cell metagenomics reveals metabolic interactions within the superorganism composed of flagellate Streblomastix strix and complex community of Bacteroidetes bacteria on its surface.</title>
        <authorList>
            <person name="Treitli S.C."/>
            <person name="Kolisko M."/>
            <person name="Husnik F."/>
            <person name="Keeling P."/>
            <person name="Hampl V."/>
        </authorList>
    </citation>
    <scope>NUCLEOTIDE SEQUENCE [LARGE SCALE GENOMIC DNA]</scope>
    <source>
        <strain evidence="1">ST1C</strain>
    </source>
</reference>
<accession>A0A5J4VYR0</accession>
<evidence type="ECO:0000313" key="1">
    <source>
        <dbReference type="EMBL" id="KAA6387777.1"/>
    </source>
</evidence>
<organism evidence="1 2">
    <name type="scientific">Streblomastix strix</name>
    <dbReference type="NCBI Taxonomy" id="222440"/>
    <lineage>
        <taxon>Eukaryota</taxon>
        <taxon>Metamonada</taxon>
        <taxon>Preaxostyla</taxon>
        <taxon>Oxymonadida</taxon>
        <taxon>Streblomastigidae</taxon>
        <taxon>Streblomastix</taxon>
    </lineage>
</organism>
<proteinExistence type="predicted"/>
<gene>
    <name evidence="1" type="ORF">EZS28_016703</name>
</gene>
<protein>
    <submittedName>
        <fullName evidence="1">Uncharacterized protein</fullName>
    </submittedName>
</protein>
<name>A0A5J4VYR0_9EUKA</name>
<dbReference type="AlphaFoldDB" id="A0A5J4VYR0"/>
<dbReference type="EMBL" id="SNRW01004241">
    <property type="protein sequence ID" value="KAA6387777.1"/>
    <property type="molecule type" value="Genomic_DNA"/>
</dbReference>